<reference evidence="2" key="2">
    <citation type="journal article" date="2021" name="Genome Biol. Evol.">
        <title>Developing a high-quality reference genome for a parasitic bivalve with doubly uniparental inheritance (Bivalvia: Unionida).</title>
        <authorList>
            <person name="Smith C.H."/>
        </authorList>
    </citation>
    <scope>NUCLEOTIDE SEQUENCE</scope>
    <source>
        <strain evidence="2">CHS0354</strain>
        <tissue evidence="2">Mantle</tissue>
    </source>
</reference>
<name>A0AAE0S0Q6_9BIVA</name>
<evidence type="ECO:0000256" key="1">
    <source>
        <dbReference type="SAM" id="SignalP"/>
    </source>
</evidence>
<keyword evidence="1" id="KW-0732">Signal</keyword>
<feature type="chain" id="PRO_5042280551" evidence="1">
    <location>
        <begin position="22"/>
        <end position="145"/>
    </location>
</feature>
<sequence length="145" mass="14285">MGNFVAVLVMLGLMCVANVLCTLPRIGGGGSFSQIGNLGGLSSGSGQGFYGNGIGSFGLPYGGGLYGNYQGSGYGNYLGGGFGNSFGGGLGGYSNFLGGGYGNFLGSSYGNFLGSGLGNFQGGGLGNFQGSGYGSYNPLFKGLIY</sequence>
<gene>
    <name evidence="2" type="ORF">CHS0354_015389</name>
</gene>
<dbReference type="Proteomes" id="UP001195483">
    <property type="component" value="Unassembled WGS sequence"/>
</dbReference>
<feature type="signal peptide" evidence="1">
    <location>
        <begin position="1"/>
        <end position="21"/>
    </location>
</feature>
<organism evidence="2 3">
    <name type="scientific">Potamilus streckersoni</name>
    <dbReference type="NCBI Taxonomy" id="2493646"/>
    <lineage>
        <taxon>Eukaryota</taxon>
        <taxon>Metazoa</taxon>
        <taxon>Spiralia</taxon>
        <taxon>Lophotrochozoa</taxon>
        <taxon>Mollusca</taxon>
        <taxon>Bivalvia</taxon>
        <taxon>Autobranchia</taxon>
        <taxon>Heteroconchia</taxon>
        <taxon>Palaeoheterodonta</taxon>
        <taxon>Unionida</taxon>
        <taxon>Unionoidea</taxon>
        <taxon>Unionidae</taxon>
        <taxon>Ambleminae</taxon>
        <taxon>Lampsilini</taxon>
        <taxon>Potamilus</taxon>
    </lineage>
</organism>
<accession>A0AAE0S0Q6</accession>
<dbReference type="AlphaFoldDB" id="A0AAE0S0Q6"/>
<proteinExistence type="predicted"/>
<reference evidence="2" key="3">
    <citation type="submission" date="2023-05" db="EMBL/GenBank/DDBJ databases">
        <authorList>
            <person name="Smith C.H."/>
        </authorList>
    </citation>
    <scope>NUCLEOTIDE SEQUENCE</scope>
    <source>
        <strain evidence="2">CHS0354</strain>
        <tissue evidence="2">Mantle</tissue>
    </source>
</reference>
<dbReference type="EMBL" id="JAEAOA010000956">
    <property type="protein sequence ID" value="KAK3583221.1"/>
    <property type="molecule type" value="Genomic_DNA"/>
</dbReference>
<protein>
    <submittedName>
        <fullName evidence="2">Uncharacterized protein</fullName>
    </submittedName>
</protein>
<evidence type="ECO:0000313" key="3">
    <source>
        <dbReference type="Proteomes" id="UP001195483"/>
    </source>
</evidence>
<comment type="caution">
    <text evidence="2">The sequence shown here is derived from an EMBL/GenBank/DDBJ whole genome shotgun (WGS) entry which is preliminary data.</text>
</comment>
<keyword evidence="3" id="KW-1185">Reference proteome</keyword>
<evidence type="ECO:0000313" key="2">
    <source>
        <dbReference type="EMBL" id="KAK3583221.1"/>
    </source>
</evidence>
<reference evidence="2" key="1">
    <citation type="journal article" date="2021" name="Genome Biol. Evol.">
        <title>A High-Quality Reference Genome for a Parasitic Bivalve with Doubly Uniparental Inheritance (Bivalvia: Unionida).</title>
        <authorList>
            <person name="Smith C.H."/>
        </authorList>
    </citation>
    <scope>NUCLEOTIDE SEQUENCE</scope>
    <source>
        <strain evidence="2">CHS0354</strain>
    </source>
</reference>